<name>A0AA39KA12_ARMTA</name>
<organism evidence="1 2">
    <name type="scientific">Armillaria tabescens</name>
    <name type="common">Ringless honey mushroom</name>
    <name type="synonym">Agaricus tabescens</name>
    <dbReference type="NCBI Taxonomy" id="1929756"/>
    <lineage>
        <taxon>Eukaryota</taxon>
        <taxon>Fungi</taxon>
        <taxon>Dikarya</taxon>
        <taxon>Basidiomycota</taxon>
        <taxon>Agaricomycotina</taxon>
        <taxon>Agaricomycetes</taxon>
        <taxon>Agaricomycetidae</taxon>
        <taxon>Agaricales</taxon>
        <taxon>Marasmiineae</taxon>
        <taxon>Physalacriaceae</taxon>
        <taxon>Desarmillaria</taxon>
    </lineage>
</organism>
<evidence type="ECO:0000313" key="2">
    <source>
        <dbReference type="Proteomes" id="UP001175211"/>
    </source>
</evidence>
<comment type="caution">
    <text evidence="1">The sequence shown here is derived from an EMBL/GenBank/DDBJ whole genome shotgun (WGS) entry which is preliminary data.</text>
</comment>
<sequence>MPALESFSISACSLNTNVFPLDYSRPFLKHVKFERTYSGPILERAHVDGVQIIEARGTPLEHTIMQALYGISSLSESQQHLLTHLDLRLICSKTEPSSLEYWYAGEVASWFAMLPKGSLPNLEVLFILVPLRGPYINYFLDKISAGKLKTLWFGMRWDALCQCGHAALYRLAEFRSLEEIFLPCSGDDFTVIFDLARAPRLAHVHFQIEINIDATGQIAKRCGAFIKTLQTVSWVNQMTISLERDTEGKIIRMEFRAYEEPAWLEFGTAASGW</sequence>
<protein>
    <submittedName>
        <fullName evidence="1">Uncharacterized protein</fullName>
    </submittedName>
</protein>
<evidence type="ECO:0000313" key="1">
    <source>
        <dbReference type="EMBL" id="KAK0457013.1"/>
    </source>
</evidence>
<dbReference type="GeneID" id="85357005"/>
<accession>A0AA39KA12</accession>
<dbReference type="EMBL" id="JAUEPS010000023">
    <property type="protein sequence ID" value="KAK0457013.1"/>
    <property type="molecule type" value="Genomic_DNA"/>
</dbReference>
<reference evidence="1" key="1">
    <citation type="submission" date="2023-06" db="EMBL/GenBank/DDBJ databases">
        <authorList>
            <consortium name="Lawrence Berkeley National Laboratory"/>
            <person name="Ahrendt S."/>
            <person name="Sahu N."/>
            <person name="Indic B."/>
            <person name="Wong-Bajracharya J."/>
            <person name="Merenyi Z."/>
            <person name="Ke H.-M."/>
            <person name="Monk M."/>
            <person name="Kocsube S."/>
            <person name="Drula E."/>
            <person name="Lipzen A."/>
            <person name="Balint B."/>
            <person name="Henrissat B."/>
            <person name="Andreopoulos B."/>
            <person name="Martin F.M."/>
            <person name="Harder C.B."/>
            <person name="Rigling D."/>
            <person name="Ford K.L."/>
            <person name="Foster G.D."/>
            <person name="Pangilinan J."/>
            <person name="Papanicolaou A."/>
            <person name="Barry K."/>
            <person name="LaButti K."/>
            <person name="Viragh M."/>
            <person name="Koriabine M."/>
            <person name="Yan M."/>
            <person name="Riley R."/>
            <person name="Champramary S."/>
            <person name="Plett K.L."/>
            <person name="Tsai I.J."/>
            <person name="Slot J."/>
            <person name="Sipos G."/>
            <person name="Plett J."/>
            <person name="Nagy L.G."/>
            <person name="Grigoriev I.V."/>
        </authorList>
    </citation>
    <scope>NUCLEOTIDE SEQUENCE</scope>
    <source>
        <strain evidence="1">CCBAS 213</strain>
    </source>
</reference>
<dbReference type="RefSeq" id="XP_060329328.1">
    <property type="nucleotide sequence ID" value="XM_060473457.1"/>
</dbReference>
<proteinExistence type="predicted"/>
<keyword evidence="2" id="KW-1185">Reference proteome</keyword>
<gene>
    <name evidence="1" type="ORF">EV420DRAFT_1550885</name>
</gene>
<dbReference type="AlphaFoldDB" id="A0AA39KA12"/>
<dbReference type="Proteomes" id="UP001175211">
    <property type="component" value="Unassembled WGS sequence"/>
</dbReference>